<comment type="similarity">
    <text evidence="3 10">Belongs to the ALG6/ALG8 glucosyltransferase family.</text>
</comment>
<dbReference type="GeneID" id="6756531"/>
<dbReference type="InterPro" id="IPR004856">
    <property type="entry name" value="Glyco_trans_ALG6/ALG8"/>
</dbReference>
<dbReference type="KEGG" id="tad:TRIADDRAFT_29111"/>
<dbReference type="InParanoid" id="B3S4W6"/>
<dbReference type="PANTHER" id="PTHR12413">
    <property type="entry name" value="DOLICHYL GLYCOSYLTRANSFERASE"/>
    <property type="match status" value="1"/>
</dbReference>
<accession>B3S4W6</accession>
<name>B3S4W6_TRIAD</name>
<dbReference type="CTD" id="6756531"/>
<keyword evidence="7 10" id="KW-0256">Endoplasmic reticulum</keyword>
<reference evidence="11 12" key="1">
    <citation type="journal article" date="2008" name="Nature">
        <title>The Trichoplax genome and the nature of placozoans.</title>
        <authorList>
            <person name="Srivastava M."/>
            <person name="Begovic E."/>
            <person name="Chapman J."/>
            <person name="Putnam N.H."/>
            <person name="Hellsten U."/>
            <person name="Kawashima T."/>
            <person name="Kuo A."/>
            <person name="Mitros T."/>
            <person name="Salamov A."/>
            <person name="Carpenter M.L."/>
            <person name="Signorovitch A.Y."/>
            <person name="Moreno M.A."/>
            <person name="Kamm K."/>
            <person name="Grimwood J."/>
            <person name="Schmutz J."/>
            <person name="Shapiro H."/>
            <person name="Grigoriev I.V."/>
            <person name="Buss L.W."/>
            <person name="Schierwater B."/>
            <person name="Dellaporta S.L."/>
            <person name="Rokhsar D.S."/>
        </authorList>
    </citation>
    <scope>NUCLEOTIDE SEQUENCE [LARGE SCALE GENOMIC DNA]</scope>
    <source>
        <strain evidence="11 12">Grell-BS-1999</strain>
    </source>
</reference>
<dbReference type="EC" id="2.4.1.-" evidence="10"/>
<evidence type="ECO:0000256" key="6">
    <source>
        <dbReference type="ARBA" id="ARBA00022692"/>
    </source>
</evidence>
<dbReference type="eggNOG" id="KOG2575">
    <property type="taxonomic scope" value="Eukaryota"/>
</dbReference>
<keyword evidence="5 10" id="KW-0808">Transferase</keyword>
<dbReference type="Pfam" id="PF03155">
    <property type="entry name" value="Alg6_Alg8"/>
    <property type="match status" value="1"/>
</dbReference>
<keyword evidence="4 10" id="KW-0328">Glycosyltransferase</keyword>
<evidence type="ECO:0000256" key="9">
    <source>
        <dbReference type="ARBA" id="ARBA00023136"/>
    </source>
</evidence>
<evidence type="ECO:0000256" key="3">
    <source>
        <dbReference type="ARBA" id="ARBA00008715"/>
    </source>
</evidence>
<dbReference type="GO" id="GO:0005789">
    <property type="term" value="C:endoplasmic reticulum membrane"/>
    <property type="evidence" value="ECO:0007669"/>
    <property type="project" value="UniProtKB-SubCell"/>
</dbReference>
<comment type="subcellular location">
    <subcellularLocation>
        <location evidence="1 10">Endoplasmic reticulum membrane</location>
        <topology evidence="1 10">Multi-pass membrane protein</topology>
    </subcellularLocation>
</comment>
<evidence type="ECO:0000256" key="1">
    <source>
        <dbReference type="ARBA" id="ARBA00004477"/>
    </source>
</evidence>
<dbReference type="RefSeq" id="XP_002115435.1">
    <property type="nucleotide sequence ID" value="XM_002115399.1"/>
</dbReference>
<organism evidence="11 12">
    <name type="scientific">Trichoplax adhaerens</name>
    <name type="common">Trichoplax reptans</name>
    <dbReference type="NCBI Taxonomy" id="10228"/>
    <lineage>
        <taxon>Eukaryota</taxon>
        <taxon>Metazoa</taxon>
        <taxon>Placozoa</taxon>
        <taxon>Uniplacotomia</taxon>
        <taxon>Trichoplacea</taxon>
        <taxon>Trichoplacidae</taxon>
        <taxon>Trichoplax</taxon>
    </lineage>
</organism>
<evidence type="ECO:0000313" key="11">
    <source>
        <dbReference type="EMBL" id="EDV22280.1"/>
    </source>
</evidence>
<comment type="caution">
    <text evidence="10">Lacks conserved residue(s) required for the propagation of feature annotation.</text>
</comment>
<protein>
    <recommendedName>
        <fullName evidence="10">Alpha-1,3-glucosyltransferase</fullName>
        <ecNumber evidence="10">2.4.1.-</ecNumber>
    </recommendedName>
</protein>
<dbReference type="PANTHER" id="PTHR12413:SF1">
    <property type="entry name" value="DOLICHYL PYROPHOSPHATE MAN9GLCNAC2 ALPHA-1,3-GLUCOSYLTRANSFERASE"/>
    <property type="match status" value="1"/>
</dbReference>
<evidence type="ECO:0000256" key="5">
    <source>
        <dbReference type="ARBA" id="ARBA00022679"/>
    </source>
</evidence>
<sequence>MAEFLSNPHGFILDNIIATLIALLIRWCISLNPYSGKGKPPMYGDYEAQRHWMELTTNLPVKQW</sequence>
<evidence type="ECO:0000256" key="4">
    <source>
        <dbReference type="ARBA" id="ARBA00022676"/>
    </source>
</evidence>
<dbReference type="AlphaFoldDB" id="B3S4W6"/>
<gene>
    <name evidence="11" type="ORF">TRIADDRAFT_29111</name>
</gene>
<dbReference type="Proteomes" id="UP000009022">
    <property type="component" value="Unassembled WGS sequence"/>
</dbReference>
<dbReference type="GO" id="GO:0016758">
    <property type="term" value="F:hexosyltransferase activity"/>
    <property type="evidence" value="ECO:0007669"/>
    <property type="project" value="InterPro"/>
</dbReference>
<keyword evidence="12" id="KW-1185">Reference proteome</keyword>
<dbReference type="PhylomeDB" id="B3S4W6"/>
<evidence type="ECO:0000256" key="8">
    <source>
        <dbReference type="ARBA" id="ARBA00022989"/>
    </source>
</evidence>
<dbReference type="UniPathway" id="UPA00378"/>
<evidence type="ECO:0000256" key="7">
    <source>
        <dbReference type="ARBA" id="ARBA00022824"/>
    </source>
</evidence>
<evidence type="ECO:0000313" key="12">
    <source>
        <dbReference type="Proteomes" id="UP000009022"/>
    </source>
</evidence>
<keyword evidence="9 10" id="KW-0472">Membrane</keyword>
<evidence type="ECO:0000256" key="10">
    <source>
        <dbReference type="RuleBase" id="RU363110"/>
    </source>
</evidence>
<dbReference type="STRING" id="10228.B3S4W6"/>
<comment type="pathway">
    <text evidence="2 10">Protein modification; protein glycosylation.</text>
</comment>
<proteinExistence type="inferred from homology"/>
<keyword evidence="6 10" id="KW-0812">Transmembrane</keyword>
<feature type="transmembrane region" description="Helical" evidence="10">
    <location>
        <begin position="12"/>
        <end position="29"/>
    </location>
</feature>
<evidence type="ECO:0000256" key="2">
    <source>
        <dbReference type="ARBA" id="ARBA00004922"/>
    </source>
</evidence>
<dbReference type="EMBL" id="DS985250">
    <property type="protein sequence ID" value="EDV22280.1"/>
    <property type="molecule type" value="Genomic_DNA"/>
</dbReference>
<dbReference type="HOGENOM" id="CLU_008110_3_0_1"/>
<keyword evidence="8 10" id="KW-1133">Transmembrane helix</keyword>
<dbReference type="OrthoDB" id="4983at2759"/>